<dbReference type="EMBL" id="JBHTKH010000011">
    <property type="protein sequence ID" value="MFD1055748.1"/>
    <property type="molecule type" value="Genomic_DNA"/>
</dbReference>
<dbReference type="PANTHER" id="PTHR43708:SF8">
    <property type="entry name" value="OXIDOREDUCTASE"/>
    <property type="match status" value="1"/>
</dbReference>
<proteinExistence type="predicted"/>
<gene>
    <name evidence="4" type="ORF">ACFQ2V_15650</name>
</gene>
<sequence>MDSTTSTTSPTSTPDRPDLRIGIIGFGLRASLARYAHRPGEGSRVTVVCDSAERGRRDAAERIEGVRLVDSLDAFLAPDVRAEVDAVLVLTPDHAHTEHAVRTLEAGIPTFVEKPLATSVDDADRVLEAAHRSGTRLYVGHNMRHMPVVQAMREVIEAGTIGEVKAIWCRHFVSAGGDYYFKDWHADRRNTTGLLLQKGAHDIDVIHWLAGAYTRRVSAVGDLAVYGAIEDHRDNTDRRMADWYSLDNWPPTEQRELNPVVDIEDISMANLVLEGGVLASYQQCHFTPDYWRNYTVIGTKGRLENFGDGPGALVKVWTRRTDAYRDDADQVIEIPAADTTGHGGADPLLVAEFVRFARDGGPTMTSPVAAREAVAAGASATTSLRTGGGAVEVPALDPALVAWFEDGQGQRERQPVATA</sequence>
<reference evidence="5" key="1">
    <citation type="journal article" date="2019" name="Int. J. Syst. Evol. Microbiol.">
        <title>The Global Catalogue of Microorganisms (GCM) 10K type strain sequencing project: providing services to taxonomists for standard genome sequencing and annotation.</title>
        <authorList>
            <consortium name="The Broad Institute Genomics Platform"/>
            <consortium name="The Broad Institute Genome Sequencing Center for Infectious Disease"/>
            <person name="Wu L."/>
            <person name="Ma J."/>
        </authorList>
    </citation>
    <scope>NUCLEOTIDE SEQUENCE [LARGE SCALE GENOMIC DNA]</scope>
    <source>
        <strain evidence="5">CCUG 57508</strain>
    </source>
</reference>
<evidence type="ECO:0000259" key="2">
    <source>
        <dbReference type="Pfam" id="PF01408"/>
    </source>
</evidence>
<dbReference type="InterPro" id="IPR000683">
    <property type="entry name" value="Gfo/Idh/MocA-like_OxRdtase_N"/>
</dbReference>
<dbReference type="SUPFAM" id="SSF55347">
    <property type="entry name" value="Glyceraldehyde-3-phosphate dehydrogenase-like, C-terminal domain"/>
    <property type="match status" value="1"/>
</dbReference>
<keyword evidence="5" id="KW-1185">Reference proteome</keyword>
<dbReference type="Gene3D" id="3.30.360.10">
    <property type="entry name" value="Dihydrodipicolinate Reductase, domain 2"/>
    <property type="match status" value="1"/>
</dbReference>
<feature type="domain" description="Gfo/Idh/MocA-like oxidoreductase N-terminal" evidence="2">
    <location>
        <begin position="19"/>
        <end position="141"/>
    </location>
</feature>
<accession>A0ABW3MYH6</accession>
<dbReference type="InterPro" id="IPR051317">
    <property type="entry name" value="Gfo/Idh/MocA_oxidoreduct"/>
</dbReference>
<protein>
    <submittedName>
        <fullName evidence="4">Gfo/Idh/MocA family protein</fullName>
    </submittedName>
</protein>
<dbReference type="InterPro" id="IPR036291">
    <property type="entry name" value="NAD(P)-bd_dom_sf"/>
</dbReference>
<dbReference type="Proteomes" id="UP001597046">
    <property type="component" value="Unassembled WGS sequence"/>
</dbReference>
<evidence type="ECO:0000313" key="4">
    <source>
        <dbReference type="EMBL" id="MFD1055748.1"/>
    </source>
</evidence>
<organism evidence="4 5">
    <name type="scientific">Terrabacter terrigena</name>
    <dbReference type="NCBI Taxonomy" id="574718"/>
    <lineage>
        <taxon>Bacteria</taxon>
        <taxon>Bacillati</taxon>
        <taxon>Actinomycetota</taxon>
        <taxon>Actinomycetes</taxon>
        <taxon>Micrococcales</taxon>
        <taxon>Intrasporangiaceae</taxon>
        <taxon>Terrabacter</taxon>
    </lineage>
</organism>
<evidence type="ECO:0000313" key="5">
    <source>
        <dbReference type="Proteomes" id="UP001597046"/>
    </source>
</evidence>
<dbReference type="Pfam" id="PF22725">
    <property type="entry name" value="GFO_IDH_MocA_C3"/>
    <property type="match status" value="1"/>
</dbReference>
<name>A0ABW3MYH6_9MICO</name>
<evidence type="ECO:0000259" key="3">
    <source>
        <dbReference type="Pfam" id="PF22725"/>
    </source>
</evidence>
<evidence type="ECO:0000256" key="1">
    <source>
        <dbReference type="ARBA" id="ARBA00023027"/>
    </source>
</evidence>
<comment type="caution">
    <text evidence="4">The sequence shown here is derived from an EMBL/GenBank/DDBJ whole genome shotgun (WGS) entry which is preliminary data.</text>
</comment>
<dbReference type="InterPro" id="IPR055170">
    <property type="entry name" value="GFO_IDH_MocA-like_dom"/>
</dbReference>
<dbReference type="RefSeq" id="WP_386053782.1">
    <property type="nucleotide sequence ID" value="NZ_JBHTKH010000011.1"/>
</dbReference>
<dbReference type="SUPFAM" id="SSF51735">
    <property type="entry name" value="NAD(P)-binding Rossmann-fold domains"/>
    <property type="match status" value="1"/>
</dbReference>
<feature type="domain" description="GFO/IDH/MocA-like oxidoreductase" evidence="3">
    <location>
        <begin position="149"/>
        <end position="304"/>
    </location>
</feature>
<dbReference type="PANTHER" id="PTHR43708">
    <property type="entry name" value="CONSERVED EXPRESSED OXIDOREDUCTASE (EUROFUNG)"/>
    <property type="match status" value="1"/>
</dbReference>
<dbReference type="Gene3D" id="3.40.50.720">
    <property type="entry name" value="NAD(P)-binding Rossmann-like Domain"/>
    <property type="match status" value="1"/>
</dbReference>
<keyword evidence="1" id="KW-0520">NAD</keyword>
<dbReference type="Pfam" id="PF01408">
    <property type="entry name" value="GFO_IDH_MocA"/>
    <property type="match status" value="1"/>
</dbReference>